<keyword evidence="15 18" id="KW-0057">Aromatic amino acid biosynthesis</keyword>
<evidence type="ECO:0000256" key="18">
    <source>
        <dbReference type="HAMAP-Rule" id="MF_00110"/>
    </source>
</evidence>
<comment type="subcellular location">
    <subcellularLocation>
        <location evidence="4 18">Cytoplasm</location>
    </subcellularLocation>
</comment>
<dbReference type="GO" id="GO:0005737">
    <property type="term" value="C:cytoplasm"/>
    <property type="evidence" value="ECO:0007669"/>
    <property type="project" value="UniProtKB-SubCell"/>
</dbReference>
<dbReference type="FunFam" id="3.40.50.1970:FF:000007">
    <property type="entry name" value="Pentafunctional AROM polypeptide"/>
    <property type="match status" value="1"/>
</dbReference>
<dbReference type="Proteomes" id="UP000247978">
    <property type="component" value="Unassembled WGS sequence"/>
</dbReference>
<reference evidence="22 23" key="1">
    <citation type="submission" date="2018-05" db="EMBL/GenBank/DDBJ databases">
        <title>Genomic Encyclopedia of Type Strains, Phase IV (KMG-IV): sequencing the most valuable type-strain genomes for metagenomic binning, comparative biology and taxonomic classification.</title>
        <authorList>
            <person name="Goeker M."/>
        </authorList>
    </citation>
    <scope>NUCLEOTIDE SEQUENCE [LARGE SCALE GENOMIC DNA]</scope>
    <source>
        <strain evidence="22 23">DSM 28556</strain>
    </source>
</reference>
<dbReference type="InterPro" id="IPR030960">
    <property type="entry name" value="DHQS/DOIS_N"/>
</dbReference>
<dbReference type="Gene3D" id="1.20.1090.10">
    <property type="entry name" value="Dehydroquinate synthase-like - alpha domain"/>
    <property type="match status" value="1"/>
</dbReference>
<gene>
    <name evidence="18" type="primary">aroB</name>
    <name evidence="22" type="ORF">DFR56_103253</name>
</gene>
<name>A0A2V3W376_9BACI</name>
<evidence type="ECO:0000256" key="11">
    <source>
        <dbReference type="ARBA" id="ARBA00022723"/>
    </source>
</evidence>
<evidence type="ECO:0000256" key="6">
    <source>
        <dbReference type="ARBA" id="ARBA00005412"/>
    </source>
</evidence>
<evidence type="ECO:0000259" key="20">
    <source>
        <dbReference type="Pfam" id="PF01761"/>
    </source>
</evidence>
<evidence type="ECO:0000256" key="10">
    <source>
        <dbReference type="ARBA" id="ARBA00022605"/>
    </source>
</evidence>
<evidence type="ECO:0000256" key="9">
    <source>
        <dbReference type="ARBA" id="ARBA00022490"/>
    </source>
</evidence>
<dbReference type="GO" id="GO:0046872">
    <property type="term" value="F:metal ion binding"/>
    <property type="evidence" value="ECO:0007669"/>
    <property type="project" value="UniProtKB-KW"/>
</dbReference>
<dbReference type="PIRSF" id="PIRSF001455">
    <property type="entry name" value="DHQ_synth"/>
    <property type="match status" value="1"/>
</dbReference>
<accession>A0A2V3W376</accession>
<keyword evidence="14 18" id="KW-0520">NAD</keyword>
<dbReference type="InterPro" id="IPR056179">
    <property type="entry name" value="DHQS_C"/>
</dbReference>
<dbReference type="GO" id="GO:0009423">
    <property type="term" value="P:chorismate biosynthetic process"/>
    <property type="evidence" value="ECO:0007669"/>
    <property type="project" value="UniProtKB-UniRule"/>
</dbReference>
<dbReference type="GO" id="GO:0003856">
    <property type="term" value="F:3-dehydroquinate synthase activity"/>
    <property type="evidence" value="ECO:0007669"/>
    <property type="project" value="UniProtKB-UniRule"/>
</dbReference>
<evidence type="ECO:0000256" key="2">
    <source>
        <dbReference type="ARBA" id="ARBA00001911"/>
    </source>
</evidence>
<dbReference type="OrthoDB" id="9806583at2"/>
<keyword evidence="19" id="KW-1133">Transmembrane helix</keyword>
<evidence type="ECO:0000256" key="7">
    <source>
        <dbReference type="ARBA" id="ARBA00013031"/>
    </source>
</evidence>
<evidence type="ECO:0000313" key="23">
    <source>
        <dbReference type="Proteomes" id="UP000247978"/>
    </source>
</evidence>
<evidence type="ECO:0000256" key="19">
    <source>
        <dbReference type="SAM" id="Phobius"/>
    </source>
</evidence>
<comment type="pathway">
    <text evidence="5 18">Metabolic intermediate biosynthesis; chorismate biosynthesis; chorismate from D-erythrose 4-phosphate and phosphoenolpyruvate: step 2/7.</text>
</comment>
<dbReference type="GO" id="GO:0009073">
    <property type="term" value="P:aromatic amino acid family biosynthetic process"/>
    <property type="evidence" value="ECO:0007669"/>
    <property type="project" value="UniProtKB-KW"/>
</dbReference>
<feature type="binding site" evidence="18">
    <location>
        <position position="138"/>
    </location>
    <ligand>
        <name>NAD(+)</name>
        <dbReference type="ChEBI" id="CHEBI:57540"/>
    </ligand>
</feature>
<feature type="binding site" evidence="18">
    <location>
        <position position="180"/>
    </location>
    <ligand>
        <name>Zn(2+)</name>
        <dbReference type="ChEBI" id="CHEBI:29105"/>
    </ligand>
</feature>
<comment type="cofactor">
    <cofactor evidence="3">
        <name>Zn(2+)</name>
        <dbReference type="ChEBI" id="CHEBI:29105"/>
    </cofactor>
</comment>
<evidence type="ECO:0000256" key="5">
    <source>
        <dbReference type="ARBA" id="ARBA00004661"/>
    </source>
</evidence>
<evidence type="ECO:0000256" key="8">
    <source>
        <dbReference type="ARBA" id="ARBA00017684"/>
    </source>
</evidence>
<dbReference type="InterPro" id="IPR016037">
    <property type="entry name" value="DHQ_synth_AroB"/>
</dbReference>
<feature type="transmembrane region" description="Helical" evidence="19">
    <location>
        <begin position="95"/>
        <end position="116"/>
    </location>
</feature>
<feature type="domain" description="3-dehydroquinate synthase N-terminal" evidence="20">
    <location>
        <begin position="64"/>
        <end position="175"/>
    </location>
</feature>
<keyword evidence="23" id="KW-1185">Reference proteome</keyword>
<keyword evidence="9 18" id="KW-0963">Cytoplasm</keyword>
<keyword evidence="11 18" id="KW-0479">Metal-binding</keyword>
<dbReference type="CDD" id="cd08195">
    <property type="entry name" value="DHQS"/>
    <property type="match status" value="1"/>
</dbReference>
<dbReference type="SUPFAM" id="SSF56796">
    <property type="entry name" value="Dehydroquinate synthase-like"/>
    <property type="match status" value="1"/>
</dbReference>
<dbReference type="Gene3D" id="3.40.50.1970">
    <property type="match status" value="1"/>
</dbReference>
<dbReference type="PANTHER" id="PTHR43622:SF7">
    <property type="entry name" value="3-DEHYDROQUINATE SYNTHASE, CHLOROPLASTIC"/>
    <property type="match status" value="1"/>
</dbReference>
<evidence type="ECO:0000256" key="16">
    <source>
        <dbReference type="ARBA" id="ARBA00023239"/>
    </source>
</evidence>
<protein>
    <recommendedName>
        <fullName evidence="8 18">3-dehydroquinate synthase</fullName>
        <shortName evidence="18">DHQS</shortName>
        <ecNumber evidence="7 18">4.2.3.4</ecNumber>
    </recommendedName>
</protein>
<keyword evidence="16 18" id="KW-0456">Lyase</keyword>
<evidence type="ECO:0000256" key="15">
    <source>
        <dbReference type="ARBA" id="ARBA00023141"/>
    </source>
</evidence>
<dbReference type="InterPro" id="IPR030963">
    <property type="entry name" value="DHQ_synth_fam"/>
</dbReference>
<evidence type="ECO:0000256" key="1">
    <source>
        <dbReference type="ARBA" id="ARBA00001393"/>
    </source>
</evidence>
<feature type="binding site" evidence="18">
    <location>
        <begin position="126"/>
        <end position="127"/>
    </location>
    <ligand>
        <name>NAD(+)</name>
        <dbReference type="ChEBI" id="CHEBI:57540"/>
    </ligand>
</feature>
<dbReference type="EC" id="4.2.3.4" evidence="7 18"/>
<keyword evidence="10 18" id="KW-0028">Amino-acid biosynthesis</keyword>
<dbReference type="InterPro" id="IPR050071">
    <property type="entry name" value="Dehydroquinate_synthase"/>
</dbReference>
<dbReference type="HAMAP" id="MF_00110">
    <property type="entry name" value="DHQ_synthase"/>
    <property type="match status" value="1"/>
</dbReference>
<organism evidence="22 23">
    <name type="scientific">Pseudogracilibacillus auburnensis</name>
    <dbReference type="NCBI Taxonomy" id="1494959"/>
    <lineage>
        <taxon>Bacteria</taxon>
        <taxon>Bacillati</taxon>
        <taxon>Bacillota</taxon>
        <taxon>Bacilli</taxon>
        <taxon>Bacillales</taxon>
        <taxon>Bacillaceae</taxon>
        <taxon>Pseudogracilibacillus</taxon>
    </lineage>
</organism>
<dbReference type="PANTHER" id="PTHR43622">
    <property type="entry name" value="3-DEHYDROQUINATE SYNTHASE"/>
    <property type="match status" value="1"/>
</dbReference>
<evidence type="ECO:0000256" key="4">
    <source>
        <dbReference type="ARBA" id="ARBA00004496"/>
    </source>
</evidence>
<evidence type="ECO:0000256" key="14">
    <source>
        <dbReference type="ARBA" id="ARBA00023027"/>
    </source>
</evidence>
<feature type="binding site" evidence="18">
    <location>
        <position position="147"/>
    </location>
    <ligand>
        <name>NAD(+)</name>
        <dbReference type="ChEBI" id="CHEBI:57540"/>
    </ligand>
</feature>
<proteinExistence type="inferred from homology"/>
<comment type="similarity">
    <text evidence="6 18">Belongs to the sugar phosphate cyclases superfamily. Dehydroquinate synthase family.</text>
</comment>
<dbReference type="Pfam" id="PF01761">
    <property type="entry name" value="DHQ_synthase"/>
    <property type="match status" value="1"/>
</dbReference>
<evidence type="ECO:0000256" key="12">
    <source>
        <dbReference type="ARBA" id="ARBA00022741"/>
    </source>
</evidence>
<dbReference type="AlphaFoldDB" id="A0A2V3W376"/>
<dbReference type="NCBIfam" id="TIGR01357">
    <property type="entry name" value="aroB"/>
    <property type="match status" value="1"/>
</dbReference>
<comment type="cofactor">
    <cofactor evidence="2 18">
        <name>NAD(+)</name>
        <dbReference type="ChEBI" id="CHEBI:57540"/>
    </cofactor>
</comment>
<feature type="binding site" evidence="18">
    <location>
        <begin position="165"/>
        <end position="168"/>
    </location>
    <ligand>
        <name>NAD(+)</name>
        <dbReference type="ChEBI" id="CHEBI:57540"/>
    </ligand>
</feature>
<feature type="binding site" evidence="18">
    <location>
        <begin position="102"/>
        <end position="106"/>
    </location>
    <ligand>
        <name>NAD(+)</name>
        <dbReference type="ChEBI" id="CHEBI:57540"/>
    </ligand>
</feature>
<dbReference type="EMBL" id="QJJQ01000003">
    <property type="protein sequence ID" value="PXW88747.1"/>
    <property type="molecule type" value="Genomic_DNA"/>
</dbReference>
<dbReference type="GO" id="GO:0008652">
    <property type="term" value="P:amino acid biosynthetic process"/>
    <property type="evidence" value="ECO:0007669"/>
    <property type="project" value="UniProtKB-KW"/>
</dbReference>
<keyword evidence="19" id="KW-0472">Membrane</keyword>
<keyword evidence="12 18" id="KW-0547">Nucleotide-binding</keyword>
<sequence length="357" mass="40181">MNELVVHTSTHSYNIYIDEQIRYQISKFIANDYSSIFIISDDQVAPLYLDDIMTGIETERIFHTVIPSGEASKNIDQYYRLQTIAMEKKLDRRSLIIALGGGVVGDLAGFVAATFMRGIDYIQVPTTILAHDSSVGGKVAINHELGKNMIGNFYPPKAVIYDVNTLKTLPDHEIRSGYAELIKEAFIANAEFLQQLLPLTLATISNDQLKDHLFQGVKIKADIVEKDEKELNIRKFLNFGHTLAHALEAELGYGKITHGEAVAIGMLFALKISEHKYNKSLYYDQLLNWLQGNNYPLSLFHTGIDQLINAMKLDKKAQYQQIQMVLLSSIGKPVVVNLTDDELHSYLQSFKKELSAP</sequence>
<evidence type="ECO:0000259" key="21">
    <source>
        <dbReference type="Pfam" id="PF24621"/>
    </source>
</evidence>
<evidence type="ECO:0000256" key="3">
    <source>
        <dbReference type="ARBA" id="ARBA00001947"/>
    </source>
</evidence>
<comment type="cofactor">
    <cofactor evidence="18">
        <name>Co(2+)</name>
        <dbReference type="ChEBI" id="CHEBI:48828"/>
    </cofactor>
    <cofactor evidence="18">
        <name>Zn(2+)</name>
        <dbReference type="ChEBI" id="CHEBI:29105"/>
    </cofactor>
    <text evidence="18">Binds 1 divalent metal cation per subunit. Can use either Co(2+) or Zn(2+).</text>
</comment>
<feature type="binding site" evidence="18">
    <location>
        <position position="241"/>
    </location>
    <ligand>
        <name>Zn(2+)</name>
        <dbReference type="ChEBI" id="CHEBI:29105"/>
    </ligand>
</feature>
<keyword evidence="19" id="KW-0812">Transmembrane</keyword>
<evidence type="ECO:0000313" key="22">
    <source>
        <dbReference type="EMBL" id="PXW88747.1"/>
    </source>
</evidence>
<dbReference type="RefSeq" id="WP_110394573.1">
    <property type="nucleotide sequence ID" value="NZ_JADIJL010000009.1"/>
</dbReference>
<feature type="domain" description="3-dehydroquinate synthase C-terminal" evidence="21">
    <location>
        <begin position="177"/>
        <end position="317"/>
    </location>
</feature>
<comment type="caution">
    <text evidence="22">The sequence shown here is derived from an EMBL/GenBank/DDBJ whole genome shotgun (WGS) entry which is preliminary data.</text>
</comment>
<comment type="catalytic activity">
    <reaction evidence="1 18">
        <text>7-phospho-2-dehydro-3-deoxy-D-arabino-heptonate = 3-dehydroquinate + phosphate</text>
        <dbReference type="Rhea" id="RHEA:21968"/>
        <dbReference type="ChEBI" id="CHEBI:32364"/>
        <dbReference type="ChEBI" id="CHEBI:43474"/>
        <dbReference type="ChEBI" id="CHEBI:58394"/>
        <dbReference type="EC" id="4.2.3.4"/>
    </reaction>
</comment>
<feature type="binding site" evidence="18">
    <location>
        <position position="258"/>
    </location>
    <ligand>
        <name>Zn(2+)</name>
        <dbReference type="ChEBI" id="CHEBI:29105"/>
    </ligand>
</feature>
<dbReference type="Pfam" id="PF24621">
    <property type="entry name" value="DHQS_C"/>
    <property type="match status" value="1"/>
</dbReference>
<keyword evidence="17 18" id="KW-0170">Cobalt</keyword>
<evidence type="ECO:0000256" key="17">
    <source>
        <dbReference type="ARBA" id="ARBA00023285"/>
    </source>
</evidence>
<feature type="binding site" evidence="18">
    <location>
        <begin position="68"/>
        <end position="73"/>
    </location>
    <ligand>
        <name>NAD(+)</name>
        <dbReference type="ChEBI" id="CHEBI:57540"/>
    </ligand>
</feature>
<comment type="function">
    <text evidence="18">Catalyzes the conversion of 3-deoxy-D-arabino-heptulosonate 7-phosphate (DAHP) to dehydroquinate (DHQ).</text>
</comment>
<dbReference type="GO" id="GO:0000166">
    <property type="term" value="F:nucleotide binding"/>
    <property type="evidence" value="ECO:0007669"/>
    <property type="project" value="UniProtKB-KW"/>
</dbReference>
<dbReference type="UniPathway" id="UPA00053">
    <property type="reaction ID" value="UER00085"/>
</dbReference>
<keyword evidence="13 18" id="KW-0862">Zinc</keyword>
<evidence type="ECO:0000256" key="13">
    <source>
        <dbReference type="ARBA" id="ARBA00022833"/>
    </source>
</evidence>